<sequence>MQARFLYAEACRTLSCKWTVRGGASWLLLLHRRMEWSTQCQSATTAQHPQ</sequence>
<evidence type="ECO:0000313" key="2">
    <source>
        <dbReference type="Proteomes" id="UP000828390"/>
    </source>
</evidence>
<dbReference type="Proteomes" id="UP000828390">
    <property type="component" value="Unassembled WGS sequence"/>
</dbReference>
<organism evidence="1 2">
    <name type="scientific">Dreissena polymorpha</name>
    <name type="common">Zebra mussel</name>
    <name type="synonym">Mytilus polymorpha</name>
    <dbReference type="NCBI Taxonomy" id="45954"/>
    <lineage>
        <taxon>Eukaryota</taxon>
        <taxon>Metazoa</taxon>
        <taxon>Spiralia</taxon>
        <taxon>Lophotrochozoa</taxon>
        <taxon>Mollusca</taxon>
        <taxon>Bivalvia</taxon>
        <taxon>Autobranchia</taxon>
        <taxon>Heteroconchia</taxon>
        <taxon>Euheterodonta</taxon>
        <taxon>Imparidentia</taxon>
        <taxon>Neoheterodontei</taxon>
        <taxon>Myida</taxon>
        <taxon>Dreissenoidea</taxon>
        <taxon>Dreissenidae</taxon>
        <taxon>Dreissena</taxon>
    </lineage>
</organism>
<protein>
    <submittedName>
        <fullName evidence="1">Uncharacterized protein</fullName>
    </submittedName>
</protein>
<comment type="caution">
    <text evidence="1">The sequence shown here is derived from an EMBL/GenBank/DDBJ whole genome shotgun (WGS) entry which is preliminary data.</text>
</comment>
<reference evidence="1" key="2">
    <citation type="submission" date="2020-11" db="EMBL/GenBank/DDBJ databases">
        <authorList>
            <person name="McCartney M.A."/>
            <person name="Auch B."/>
            <person name="Kono T."/>
            <person name="Mallez S."/>
            <person name="Becker A."/>
            <person name="Gohl D.M."/>
            <person name="Silverstein K.A.T."/>
            <person name="Koren S."/>
            <person name="Bechman K.B."/>
            <person name="Herman A."/>
            <person name="Abrahante J.E."/>
            <person name="Garbe J."/>
        </authorList>
    </citation>
    <scope>NUCLEOTIDE SEQUENCE</scope>
    <source>
        <strain evidence="1">Duluth1</strain>
        <tissue evidence="1">Whole animal</tissue>
    </source>
</reference>
<evidence type="ECO:0000313" key="1">
    <source>
        <dbReference type="EMBL" id="KAH3749753.1"/>
    </source>
</evidence>
<reference evidence="1" key="1">
    <citation type="journal article" date="2019" name="bioRxiv">
        <title>The Genome of the Zebra Mussel, Dreissena polymorpha: A Resource for Invasive Species Research.</title>
        <authorList>
            <person name="McCartney M.A."/>
            <person name="Auch B."/>
            <person name="Kono T."/>
            <person name="Mallez S."/>
            <person name="Zhang Y."/>
            <person name="Obille A."/>
            <person name="Becker A."/>
            <person name="Abrahante J.E."/>
            <person name="Garbe J."/>
            <person name="Badalamenti J.P."/>
            <person name="Herman A."/>
            <person name="Mangelson H."/>
            <person name="Liachko I."/>
            <person name="Sullivan S."/>
            <person name="Sone E.D."/>
            <person name="Koren S."/>
            <person name="Silverstein K.A.T."/>
            <person name="Beckman K.B."/>
            <person name="Gohl D.M."/>
        </authorList>
    </citation>
    <scope>NUCLEOTIDE SEQUENCE</scope>
    <source>
        <strain evidence="1">Duluth1</strain>
        <tissue evidence="1">Whole animal</tissue>
    </source>
</reference>
<keyword evidence="2" id="KW-1185">Reference proteome</keyword>
<dbReference type="EMBL" id="JAIWYP010000010">
    <property type="protein sequence ID" value="KAH3749753.1"/>
    <property type="molecule type" value="Genomic_DNA"/>
</dbReference>
<dbReference type="AlphaFoldDB" id="A0A9D4I772"/>
<name>A0A9D4I772_DREPO</name>
<gene>
    <name evidence="1" type="ORF">DPMN_184264</name>
</gene>
<accession>A0A9D4I772</accession>
<proteinExistence type="predicted"/>